<protein>
    <submittedName>
        <fullName evidence="4">5-carboxymethyl-2-hydroxymuconate Delta-isomerase</fullName>
    </submittedName>
</protein>
<dbReference type="GO" id="GO:0019752">
    <property type="term" value="P:carboxylic acid metabolic process"/>
    <property type="evidence" value="ECO:0007669"/>
    <property type="project" value="UniProtKB-ARBA"/>
</dbReference>
<dbReference type="InterPro" id="IPR036663">
    <property type="entry name" value="Fumarylacetoacetase_C_sf"/>
</dbReference>
<dbReference type="AlphaFoldDB" id="G6EGR1"/>
<dbReference type="RefSeq" id="WP_007014440.1">
    <property type="nucleotide sequence ID" value="NZ_AGFM01000056.1"/>
</dbReference>
<feature type="domain" description="Fumarylacetoacetase-like C-terminal" evidence="3">
    <location>
        <begin position="76"/>
        <end position="281"/>
    </location>
</feature>
<comment type="similarity">
    <text evidence="1">Belongs to the FAH family.</text>
</comment>
<dbReference type="InterPro" id="IPR011234">
    <property type="entry name" value="Fumarylacetoacetase-like_C"/>
</dbReference>
<accession>G6EGR1</accession>
<organism evidence="4 5">
    <name type="scientific">Novosphingobium pentaromativorans US6-1</name>
    <dbReference type="NCBI Taxonomy" id="1088721"/>
    <lineage>
        <taxon>Bacteria</taxon>
        <taxon>Pseudomonadati</taxon>
        <taxon>Pseudomonadota</taxon>
        <taxon>Alphaproteobacteria</taxon>
        <taxon>Sphingomonadales</taxon>
        <taxon>Sphingomonadaceae</taxon>
        <taxon>Novosphingobium</taxon>
    </lineage>
</organism>
<dbReference type="SUPFAM" id="SSF56529">
    <property type="entry name" value="FAH"/>
    <property type="match status" value="1"/>
</dbReference>
<name>G6EGR1_9SPHN</name>
<sequence>MRLVMFKHAHKEGIAAESNDGELRGFTSDNDGYPGDIDTLVQTSADLQTVGRALLDGERFDREEITFLPVVRRPRKILCVGLNYVDHSLEAGFTPPDYPTIFGRFATTLIGHNQPIVRPPVSIELDYEGEVAAIIGKGGRNIPMDEALSHVAGYSIFNDASIRDYQWKSPQWTMGKNFDATGALGPVMVTADELPAGCAGLKLETRLNGKTVQSASVDEMIFSIAQQIVIMSEVMTLQPGDLIATGTPAGVGMAREPKLWMKAGDVVEVELEGVGVLRNPVIDGA</sequence>
<dbReference type="GO" id="GO:0016853">
    <property type="term" value="F:isomerase activity"/>
    <property type="evidence" value="ECO:0007669"/>
    <property type="project" value="UniProtKB-KW"/>
</dbReference>
<evidence type="ECO:0000256" key="2">
    <source>
        <dbReference type="ARBA" id="ARBA00022723"/>
    </source>
</evidence>
<evidence type="ECO:0000313" key="5">
    <source>
        <dbReference type="Proteomes" id="UP000004030"/>
    </source>
</evidence>
<dbReference type="Gene3D" id="3.90.850.10">
    <property type="entry name" value="Fumarylacetoacetase-like, C-terminal domain"/>
    <property type="match status" value="1"/>
</dbReference>
<dbReference type="PANTHER" id="PTHR42796:SF4">
    <property type="entry name" value="FUMARYLACETOACETATE HYDROLASE DOMAIN-CONTAINING PROTEIN 2A"/>
    <property type="match status" value="1"/>
</dbReference>
<dbReference type="FunFam" id="3.90.850.10:FF:000002">
    <property type="entry name" value="2-hydroxyhepta-2,4-diene-1,7-dioate isomerase"/>
    <property type="match status" value="1"/>
</dbReference>
<dbReference type="PATRIC" id="fig|1088721.3.peg.3486"/>
<keyword evidence="2" id="KW-0479">Metal-binding</keyword>
<dbReference type="PANTHER" id="PTHR42796">
    <property type="entry name" value="FUMARYLACETOACETATE HYDROLASE DOMAIN-CONTAINING PROTEIN 2A-RELATED"/>
    <property type="match status" value="1"/>
</dbReference>
<dbReference type="Pfam" id="PF01557">
    <property type="entry name" value="FAA_hydrolase"/>
    <property type="match status" value="1"/>
</dbReference>
<dbReference type="Proteomes" id="UP000004030">
    <property type="component" value="Unassembled WGS sequence"/>
</dbReference>
<dbReference type="KEGG" id="npn:JI59_21360"/>
<keyword evidence="5" id="KW-1185">Reference proteome</keyword>
<dbReference type="EMBL" id="AGFM01000056">
    <property type="protein sequence ID" value="EHJ59504.1"/>
    <property type="molecule type" value="Genomic_DNA"/>
</dbReference>
<gene>
    <name evidence="4" type="ORF">NSU_3532</name>
</gene>
<comment type="caution">
    <text evidence="4">The sequence shown here is derived from an EMBL/GenBank/DDBJ whole genome shotgun (WGS) entry which is preliminary data.</text>
</comment>
<evidence type="ECO:0000256" key="1">
    <source>
        <dbReference type="ARBA" id="ARBA00010211"/>
    </source>
</evidence>
<reference evidence="4 5" key="1">
    <citation type="journal article" date="2012" name="J. Bacteriol.">
        <title>Genome sequence of benzo(a)pyrene-degrading bacterium Novosphingobium pentaromativorans US6-1.</title>
        <authorList>
            <person name="Luo Y.R."/>
            <person name="Kang S.G."/>
            <person name="Kim S.J."/>
            <person name="Kim M.R."/>
            <person name="Li N."/>
            <person name="Lee J.H."/>
            <person name="Kwon K.K."/>
        </authorList>
    </citation>
    <scope>NUCLEOTIDE SEQUENCE [LARGE SCALE GENOMIC DNA]</scope>
    <source>
        <strain evidence="4 5">US6-1</strain>
    </source>
</reference>
<dbReference type="InterPro" id="IPR051121">
    <property type="entry name" value="FAH"/>
</dbReference>
<dbReference type="eggNOG" id="COG0179">
    <property type="taxonomic scope" value="Bacteria"/>
</dbReference>
<dbReference type="OrthoDB" id="5197601at2"/>
<proteinExistence type="inferred from homology"/>
<keyword evidence="4" id="KW-0413">Isomerase</keyword>
<evidence type="ECO:0000313" key="4">
    <source>
        <dbReference type="EMBL" id="EHJ59504.1"/>
    </source>
</evidence>
<dbReference type="GO" id="GO:0046872">
    <property type="term" value="F:metal ion binding"/>
    <property type="evidence" value="ECO:0007669"/>
    <property type="project" value="UniProtKB-KW"/>
</dbReference>
<evidence type="ECO:0000259" key="3">
    <source>
        <dbReference type="Pfam" id="PF01557"/>
    </source>
</evidence>